<reference evidence="2" key="1">
    <citation type="submission" date="2006-06" db="EMBL/GenBank/DDBJ databases">
        <title>Complete sequence of Trichodesmium erythraeum IMS101.</title>
        <authorList>
            <consortium name="US DOE Joint Genome Institute"/>
            <person name="Copeland A."/>
            <person name="Lucas S."/>
            <person name="Lapidus A."/>
            <person name="Barry K."/>
            <person name="Detter J.C."/>
            <person name="Glavina del Rio T."/>
            <person name="Hammon N."/>
            <person name="Israni S."/>
            <person name="Dalin E."/>
            <person name="Tice H."/>
            <person name="Pitluck S."/>
            <person name="Kiss H."/>
            <person name="Munk A.C."/>
            <person name="Brettin T."/>
            <person name="Bruce D."/>
            <person name="Han C."/>
            <person name="Tapia R."/>
            <person name="Gilna P."/>
            <person name="Schmutz J."/>
            <person name="Larimer F."/>
            <person name="Land M."/>
            <person name="Hauser L."/>
            <person name="Kyrpides N."/>
            <person name="Kim E."/>
            <person name="Richardson P."/>
        </authorList>
    </citation>
    <scope>NUCLEOTIDE SEQUENCE [LARGE SCALE GENOMIC DNA]</scope>
    <source>
        <strain evidence="2">IMS101</strain>
    </source>
</reference>
<dbReference type="AlphaFoldDB" id="Q10YK8"/>
<organism evidence="2">
    <name type="scientific">Trichodesmium erythraeum (strain IMS101)</name>
    <dbReference type="NCBI Taxonomy" id="203124"/>
    <lineage>
        <taxon>Bacteria</taxon>
        <taxon>Bacillati</taxon>
        <taxon>Cyanobacteriota</taxon>
        <taxon>Cyanophyceae</taxon>
        <taxon>Oscillatoriophycideae</taxon>
        <taxon>Oscillatoriales</taxon>
        <taxon>Microcoleaceae</taxon>
        <taxon>Trichodesmium</taxon>
    </lineage>
</organism>
<dbReference type="STRING" id="203124.Tery_3585"/>
<dbReference type="PROSITE" id="PS51186">
    <property type="entry name" value="GNAT"/>
    <property type="match status" value="1"/>
</dbReference>
<dbReference type="EMBL" id="CP000393">
    <property type="protein sequence ID" value="ABG52666.1"/>
    <property type="molecule type" value="Genomic_DNA"/>
</dbReference>
<dbReference type="Pfam" id="PF00583">
    <property type="entry name" value="Acetyltransf_1"/>
    <property type="match status" value="1"/>
</dbReference>
<dbReference type="Gene3D" id="3.40.630.30">
    <property type="match status" value="1"/>
</dbReference>
<dbReference type="SUPFAM" id="SSF55729">
    <property type="entry name" value="Acyl-CoA N-acyltransferases (Nat)"/>
    <property type="match status" value="1"/>
</dbReference>
<dbReference type="InterPro" id="IPR000182">
    <property type="entry name" value="GNAT_dom"/>
</dbReference>
<dbReference type="HOGENOM" id="CLU_401623_0_0_3"/>
<dbReference type="InterPro" id="IPR016181">
    <property type="entry name" value="Acyl_CoA_acyltransferase"/>
</dbReference>
<dbReference type="GO" id="GO:0016747">
    <property type="term" value="F:acyltransferase activity, transferring groups other than amino-acyl groups"/>
    <property type="evidence" value="ECO:0007669"/>
    <property type="project" value="InterPro"/>
</dbReference>
<dbReference type="RefSeq" id="WP_011613003.1">
    <property type="nucleotide sequence ID" value="NC_008312.1"/>
</dbReference>
<sequence>MTEKIKTIEIDEKSPHLQAVIKLGDANTKTLGHLSYDTFFDYAKRGQIIIALDPKENFIGYLMYRKVRRSNHLVIVHLCVAESSRGRGLTRTLVNYLSQRHQDFYGIKLKCRRDYGLDEMWSKLGFVPLNEKPGKSKEGKPLTVWWLDHGHPNLFSVNATEKLNSKLCAIIDINVFFDLSENDSFKSEESESLLADWLQDDLELCVTDEIFNAINNITDSQDRKYQRLNAEKFTKLPYNQQNFEVFLNSFIEFMEGSNLKLDQSQIRQLAMTLASECLIFVTRDSHILNLTDEIYKIFKLEITNPSNLIINLDEIRRSTTYQPVRLAGSNQINLQSVPINQIKGLTDYFWSQKNGEKKEYFQQKIRSFISNCSKFICHQLVMEENQPVGLIVYNKSKSSELEIPLLRVKDNSLGGTLARYLIFHAIIISAQENRYFTRITDPYLEEIVVKAIQEDAFIKNKGEYIKVNIPVAETASNLSKRLNDLAKFELEYQSNFCIKFAKTISQSESTKNSQTTIEIERFLWPAKIIDANVPTWIIPIKPFWAKDLFDEELANYWLFGSKTELALKRELVFYRSKGGLKPGVIGRIIWYVSNDKSFPYGTTKVIKACSRLDEVIVDKPEKLYRQFRNLGIYKLEDLIKITNNDPNEDIMAVRFSDTQVFTNTITLKELQDILKKQITVQGPFKITPDQFAKIYDQINKN</sequence>
<evidence type="ECO:0000313" key="2">
    <source>
        <dbReference type="EMBL" id="ABG52666.1"/>
    </source>
</evidence>
<evidence type="ECO:0000259" key="1">
    <source>
        <dbReference type="PROSITE" id="PS51186"/>
    </source>
</evidence>
<dbReference type="KEGG" id="ter:Tery_3585"/>
<dbReference type="OrthoDB" id="226313at2"/>
<accession>Q10YK8</accession>
<keyword evidence="2" id="KW-0808">Transferase</keyword>
<feature type="domain" description="N-acetyltransferase" evidence="1">
    <location>
        <begin position="8"/>
        <end position="152"/>
    </location>
</feature>
<gene>
    <name evidence="2" type="ordered locus">Tery_3585</name>
</gene>
<dbReference type="eggNOG" id="COG0456">
    <property type="taxonomic scope" value="Bacteria"/>
</dbReference>
<protein>
    <submittedName>
        <fullName evidence="2">GCN5-related N-acetyltransferase</fullName>
    </submittedName>
</protein>
<name>Q10YK8_TRIEI</name>
<proteinExistence type="predicted"/>